<dbReference type="PANTHER" id="PTHR12486:SF5">
    <property type="entry name" value="ADENOSINE 5'-MONOPHOSPHORAMIDASE HINT3"/>
    <property type="match status" value="1"/>
</dbReference>
<proteinExistence type="inferred from homology"/>
<dbReference type="Pfam" id="PF11969">
    <property type="entry name" value="DcpS_C"/>
    <property type="match status" value="1"/>
</dbReference>
<dbReference type="EMBL" id="UYWY01023842">
    <property type="protein sequence ID" value="VDM48049.1"/>
    <property type="molecule type" value="Genomic_DNA"/>
</dbReference>
<dbReference type="InterPro" id="IPR011146">
    <property type="entry name" value="HIT-like"/>
</dbReference>
<dbReference type="Gene3D" id="3.30.428.10">
    <property type="entry name" value="HIT-like"/>
    <property type="match status" value="1"/>
</dbReference>
<feature type="region of interest" description="Disordered" evidence="8">
    <location>
        <begin position="146"/>
        <end position="170"/>
    </location>
</feature>
<dbReference type="InterPro" id="IPR036265">
    <property type="entry name" value="HIT-like_sf"/>
</dbReference>
<dbReference type="Proteomes" id="UP000050794">
    <property type="component" value="Unassembled WGS sequence"/>
</dbReference>
<evidence type="ECO:0000256" key="8">
    <source>
        <dbReference type="SAM" id="MobiDB-lite"/>
    </source>
</evidence>
<protein>
    <recommendedName>
        <fullName evidence="5">Adenosine 5'-monophosphoramidase HINT3</fullName>
    </recommendedName>
    <alternativeName>
        <fullName evidence="6">Histidine triad nucleotide-binding protein 3</fullName>
    </alternativeName>
</protein>
<evidence type="ECO:0000313" key="12">
    <source>
        <dbReference type="WBParaSite" id="TCNE_0001672901-mRNA-1"/>
    </source>
</evidence>
<evidence type="ECO:0000313" key="11">
    <source>
        <dbReference type="Proteomes" id="UP000050794"/>
    </source>
</evidence>
<evidence type="ECO:0000256" key="6">
    <source>
        <dbReference type="ARBA" id="ARBA00042361"/>
    </source>
</evidence>
<comment type="similarity">
    <text evidence="4">Belongs to the HINT family.</text>
</comment>
<evidence type="ECO:0000256" key="3">
    <source>
        <dbReference type="ARBA" id="ARBA00024472"/>
    </source>
</evidence>
<dbReference type="AlphaFoldDB" id="A0A183V7K8"/>
<feature type="domain" description="HIT" evidence="9">
    <location>
        <begin position="9"/>
        <end position="122"/>
    </location>
</feature>
<dbReference type="WBParaSite" id="TCNE_0001672901-mRNA-1">
    <property type="protein sequence ID" value="TCNE_0001672901-mRNA-1"/>
    <property type="gene ID" value="TCNE_0001672901"/>
</dbReference>
<evidence type="ECO:0000313" key="10">
    <source>
        <dbReference type="EMBL" id="VDM48049.1"/>
    </source>
</evidence>
<evidence type="ECO:0000256" key="4">
    <source>
        <dbReference type="ARBA" id="ARBA00025764"/>
    </source>
</evidence>
<feature type="compositionally biased region" description="Basic and acidic residues" evidence="8">
    <location>
        <begin position="146"/>
        <end position="160"/>
    </location>
</feature>
<sequence>MATGLQGCTFCEIVHIKKHQHLKESENVVLVADIEPHAPHHYLVLSRRHINKPADLTPADIDLLKEMERVGREYLREALKEKGEADIVEDLLRLGFHNSAMLSVRHLHMHLLYPVTQMNVFYRNFIFRPGRFFHLTKDVIEQLEKRRNPDGKTDLQKHLEGNPAVADPETLPDGKLHAAVVTNLGAGAVG</sequence>
<dbReference type="GO" id="GO:0000166">
    <property type="term" value="F:nucleotide binding"/>
    <property type="evidence" value="ECO:0007669"/>
    <property type="project" value="UniProtKB-KW"/>
</dbReference>
<dbReference type="PROSITE" id="PS51084">
    <property type="entry name" value="HIT_2"/>
    <property type="match status" value="1"/>
</dbReference>
<dbReference type="GO" id="GO:0016787">
    <property type="term" value="F:hydrolase activity"/>
    <property type="evidence" value="ECO:0007669"/>
    <property type="project" value="UniProtKB-KW"/>
</dbReference>
<comment type="catalytic activity">
    <reaction evidence="3">
        <text>adenosine 5'-phosphoramidate + H2O = NH4(+) + AMP</text>
        <dbReference type="Rhea" id="RHEA:67916"/>
        <dbReference type="ChEBI" id="CHEBI:15377"/>
        <dbReference type="ChEBI" id="CHEBI:28938"/>
        <dbReference type="ChEBI" id="CHEBI:57890"/>
        <dbReference type="ChEBI" id="CHEBI:456215"/>
    </reaction>
</comment>
<evidence type="ECO:0000256" key="7">
    <source>
        <dbReference type="PROSITE-ProRule" id="PRU00464"/>
    </source>
</evidence>
<dbReference type="PANTHER" id="PTHR12486">
    <property type="entry name" value="APRATAXIN-RELATED"/>
    <property type="match status" value="1"/>
</dbReference>
<keyword evidence="2" id="KW-0378">Hydrolase</keyword>
<reference evidence="10 11" key="2">
    <citation type="submission" date="2018-11" db="EMBL/GenBank/DDBJ databases">
        <authorList>
            <consortium name="Pathogen Informatics"/>
        </authorList>
    </citation>
    <scope>NUCLEOTIDE SEQUENCE [LARGE SCALE GENOMIC DNA]</scope>
</reference>
<evidence type="ECO:0000256" key="2">
    <source>
        <dbReference type="ARBA" id="ARBA00022801"/>
    </source>
</evidence>
<evidence type="ECO:0000256" key="5">
    <source>
        <dbReference type="ARBA" id="ARBA00039802"/>
    </source>
</evidence>
<evidence type="ECO:0000259" key="9">
    <source>
        <dbReference type="PROSITE" id="PS51084"/>
    </source>
</evidence>
<evidence type="ECO:0000256" key="1">
    <source>
        <dbReference type="ARBA" id="ARBA00022741"/>
    </source>
</evidence>
<organism evidence="11 12">
    <name type="scientific">Toxocara canis</name>
    <name type="common">Canine roundworm</name>
    <dbReference type="NCBI Taxonomy" id="6265"/>
    <lineage>
        <taxon>Eukaryota</taxon>
        <taxon>Metazoa</taxon>
        <taxon>Ecdysozoa</taxon>
        <taxon>Nematoda</taxon>
        <taxon>Chromadorea</taxon>
        <taxon>Rhabditida</taxon>
        <taxon>Spirurina</taxon>
        <taxon>Ascaridomorpha</taxon>
        <taxon>Ascaridoidea</taxon>
        <taxon>Toxocaridae</taxon>
        <taxon>Toxocara</taxon>
    </lineage>
</organism>
<keyword evidence="11" id="KW-1185">Reference proteome</keyword>
<accession>A0A183V7K8</accession>
<feature type="short sequence motif" description="Histidine triad motif" evidence="7">
    <location>
        <begin position="106"/>
        <end position="110"/>
    </location>
</feature>
<dbReference type="SUPFAM" id="SSF54197">
    <property type="entry name" value="HIT-like"/>
    <property type="match status" value="1"/>
</dbReference>
<keyword evidence="1" id="KW-0547">Nucleotide-binding</keyword>
<reference evidence="12" key="1">
    <citation type="submission" date="2016-06" db="UniProtKB">
        <authorList>
            <consortium name="WormBaseParasite"/>
        </authorList>
    </citation>
    <scope>IDENTIFICATION</scope>
</reference>
<name>A0A183V7K8_TOXCA</name>
<gene>
    <name evidence="10" type="ORF">TCNE_LOCUS16728</name>
</gene>